<sequence>MSEYRFNVSSLK</sequence>
<evidence type="ECO:0000313" key="1">
    <source>
        <dbReference type="EMBL" id="EMG48534.1"/>
    </source>
</evidence>
<organism evidence="1 2">
    <name type="scientific">Candida maltosa (strain Xu316)</name>
    <name type="common">Yeast</name>
    <dbReference type="NCBI Taxonomy" id="1245528"/>
    <lineage>
        <taxon>Eukaryota</taxon>
        <taxon>Fungi</taxon>
        <taxon>Dikarya</taxon>
        <taxon>Ascomycota</taxon>
        <taxon>Saccharomycotina</taxon>
        <taxon>Pichiomycetes</taxon>
        <taxon>Debaryomycetaceae</taxon>
        <taxon>Candida/Lodderomyces clade</taxon>
        <taxon>Candida</taxon>
    </lineage>
</organism>
<dbReference type="EMBL" id="AOGT01001069">
    <property type="protein sequence ID" value="EMG48534.1"/>
    <property type="molecule type" value="Genomic_DNA"/>
</dbReference>
<keyword evidence="2" id="KW-1185">Reference proteome</keyword>
<accession>M3K1E4</accession>
<reference evidence="1 2" key="1">
    <citation type="submission" date="2013-02" db="EMBL/GenBank/DDBJ databases">
        <title>Genome sequence of Candida maltosa Xu316, a potential industrial strain for xylitol and ethanol production.</title>
        <authorList>
            <person name="Yu J."/>
            <person name="Wang Q."/>
            <person name="Geng X."/>
            <person name="Bao W."/>
            <person name="He P."/>
            <person name="Cai J."/>
        </authorList>
    </citation>
    <scope>NUCLEOTIDE SEQUENCE [LARGE SCALE GENOMIC DNA]</scope>
    <source>
        <strain evidence="2">Xu316</strain>
    </source>
</reference>
<dbReference type="HOGENOM" id="CLU_3436791_0_0_1"/>
<comment type="caution">
    <text evidence="1">The sequence shown here is derived from an EMBL/GenBank/DDBJ whole genome shotgun (WGS) entry which is preliminary data.</text>
</comment>
<gene>
    <name evidence="1" type="ORF">G210_0886</name>
</gene>
<protein>
    <submittedName>
        <fullName evidence="1">Uncharacterized protein</fullName>
    </submittedName>
</protein>
<dbReference type="Proteomes" id="UP000011777">
    <property type="component" value="Unassembled WGS sequence"/>
</dbReference>
<proteinExistence type="predicted"/>
<name>M3K1E4_CANMX</name>
<evidence type="ECO:0000313" key="2">
    <source>
        <dbReference type="Proteomes" id="UP000011777"/>
    </source>
</evidence>